<protein>
    <submittedName>
        <fullName evidence="4">DUF4339 domain-containing protein</fullName>
    </submittedName>
</protein>
<keyword evidence="2" id="KW-0812">Transmembrane</keyword>
<comment type="caution">
    <text evidence="4">The sequence shown here is derived from an EMBL/GenBank/DDBJ whole genome shotgun (WGS) entry which is preliminary data.</text>
</comment>
<feature type="transmembrane region" description="Helical" evidence="2">
    <location>
        <begin position="114"/>
        <end position="135"/>
    </location>
</feature>
<feature type="region of interest" description="Disordered" evidence="1">
    <location>
        <begin position="206"/>
        <end position="243"/>
    </location>
</feature>
<gene>
    <name evidence="4" type="ORF">NQF89_07205</name>
</gene>
<dbReference type="RefSeq" id="WP_266137859.1">
    <property type="nucleotide sequence ID" value="NZ_JANIDX010000006.1"/>
</dbReference>
<feature type="compositionally biased region" description="Polar residues" evidence="1">
    <location>
        <begin position="206"/>
        <end position="232"/>
    </location>
</feature>
<feature type="domain" description="GYF" evidence="3">
    <location>
        <begin position="3"/>
        <end position="48"/>
    </location>
</feature>
<reference evidence="4 5" key="1">
    <citation type="submission" date="2022-07" db="EMBL/GenBank/DDBJ databases">
        <title>Bombella genomes.</title>
        <authorList>
            <person name="Harer L."/>
            <person name="Styblova S."/>
            <person name="Ehrmann M."/>
        </authorList>
    </citation>
    <scope>NUCLEOTIDE SEQUENCE [LARGE SCALE GENOMIC DNA]</scope>
    <source>
        <strain evidence="4 5">TMW 2.2556</strain>
    </source>
</reference>
<evidence type="ECO:0000313" key="4">
    <source>
        <dbReference type="EMBL" id="MCX5620208.1"/>
    </source>
</evidence>
<evidence type="ECO:0000313" key="5">
    <source>
        <dbReference type="Proteomes" id="UP001165575"/>
    </source>
</evidence>
<dbReference type="InterPro" id="IPR025640">
    <property type="entry name" value="GYF_2"/>
</dbReference>
<dbReference type="EMBL" id="JANIDX010000006">
    <property type="protein sequence ID" value="MCX5620208.1"/>
    <property type="molecule type" value="Genomic_DNA"/>
</dbReference>
<proteinExistence type="predicted"/>
<evidence type="ECO:0000256" key="1">
    <source>
        <dbReference type="SAM" id="MobiDB-lite"/>
    </source>
</evidence>
<feature type="transmembrane region" description="Helical" evidence="2">
    <location>
        <begin position="141"/>
        <end position="164"/>
    </location>
</feature>
<organism evidence="4 5">
    <name type="scientific">Bombella pollinis</name>
    <dbReference type="NCBI Taxonomy" id="2967337"/>
    <lineage>
        <taxon>Bacteria</taxon>
        <taxon>Pseudomonadati</taxon>
        <taxon>Pseudomonadota</taxon>
        <taxon>Alphaproteobacteria</taxon>
        <taxon>Acetobacterales</taxon>
        <taxon>Acetobacteraceae</taxon>
        <taxon>Bombella</taxon>
    </lineage>
</organism>
<feature type="transmembrane region" description="Helical" evidence="2">
    <location>
        <begin position="89"/>
        <end position="107"/>
    </location>
</feature>
<sequence length="243" mass="26234">MQWYYERDGQQAGPVSQAELIRLMIQRVITPQTLVWHPAFGNEWRPASKAGLPVSSGDVKIFTLALGGPKPATTIAAGTGGKLGKVPFLWAWMLLLPEVVNVTLLFAGQILHWAVDLGSALTGVSISAILFLALIQDRKTLILAGVTPPSFWWGLFFVPGYFWCRWKSVRRGLILLILSGLLTAGEVAILATNPPPGFPHLSFQVQSVKPSAEHSTMGQKSASSNPDNTSPAQAAPQEGDVQL</sequence>
<evidence type="ECO:0000256" key="2">
    <source>
        <dbReference type="SAM" id="Phobius"/>
    </source>
</evidence>
<keyword evidence="2" id="KW-1133">Transmembrane helix</keyword>
<evidence type="ECO:0000259" key="3">
    <source>
        <dbReference type="Pfam" id="PF14237"/>
    </source>
</evidence>
<keyword evidence="5" id="KW-1185">Reference proteome</keyword>
<name>A0ABT3WNH2_9PROT</name>
<dbReference type="Pfam" id="PF14237">
    <property type="entry name" value="GYF_2"/>
    <property type="match status" value="1"/>
</dbReference>
<keyword evidence="2" id="KW-0472">Membrane</keyword>
<dbReference type="Proteomes" id="UP001165575">
    <property type="component" value="Unassembled WGS sequence"/>
</dbReference>
<accession>A0ABT3WNH2</accession>